<evidence type="ECO:0000256" key="1">
    <source>
        <dbReference type="SAM" id="SignalP"/>
    </source>
</evidence>
<feature type="chain" id="PRO_5046767087" evidence="1">
    <location>
        <begin position="22"/>
        <end position="111"/>
    </location>
</feature>
<organism evidence="2 3">
    <name type="scientific">Nocardiopsis rhodophaea</name>
    <dbReference type="NCBI Taxonomy" id="280238"/>
    <lineage>
        <taxon>Bacteria</taxon>
        <taxon>Bacillati</taxon>
        <taxon>Actinomycetota</taxon>
        <taxon>Actinomycetes</taxon>
        <taxon>Streptosporangiales</taxon>
        <taxon>Nocardiopsidaceae</taxon>
        <taxon>Nocardiopsis</taxon>
    </lineage>
</organism>
<gene>
    <name evidence="2" type="ORF">GCM10009799_29430</name>
</gene>
<proteinExistence type="predicted"/>
<accession>A0ABN2T6P2</accession>
<dbReference type="EMBL" id="BAAAPC010000011">
    <property type="protein sequence ID" value="GAA2000231.1"/>
    <property type="molecule type" value="Genomic_DNA"/>
</dbReference>
<comment type="caution">
    <text evidence="2">The sequence shown here is derived from an EMBL/GenBank/DDBJ whole genome shotgun (WGS) entry which is preliminary data.</text>
</comment>
<sequence length="111" mass="12271">MTAIARALAITACLVLTTAMAPAPAPHTGWVTIHRGTCTYVGRSDHTYASTQKTRGGCLGHAWVRLQKRGGELSRWHHAPDFKRISTQTGQLSTSFHKGWGNGKVYRVRHY</sequence>
<name>A0ABN2T6P2_9ACTN</name>
<evidence type="ECO:0000313" key="2">
    <source>
        <dbReference type="EMBL" id="GAA2000231.1"/>
    </source>
</evidence>
<protein>
    <submittedName>
        <fullName evidence="2">Uncharacterized protein</fullName>
    </submittedName>
</protein>
<feature type="signal peptide" evidence="1">
    <location>
        <begin position="1"/>
        <end position="21"/>
    </location>
</feature>
<evidence type="ECO:0000313" key="3">
    <source>
        <dbReference type="Proteomes" id="UP001501585"/>
    </source>
</evidence>
<dbReference type="RefSeq" id="WP_344101358.1">
    <property type="nucleotide sequence ID" value="NZ_BAAAPC010000011.1"/>
</dbReference>
<keyword evidence="3" id="KW-1185">Reference proteome</keyword>
<keyword evidence="1" id="KW-0732">Signal</keyword>
<reference evidence="2 3" key="1">
    <citation type="journal article" date="2019" name="Int. J. Syst. Evol. Microbiol.">
        <title>The Global Catalogue of Microorganisms (GCM) 10K type strain sequencing project: providing services to taxonomists for standard genome sequencing and annotation.</title>
        <authorList>
            <consortium name="The Broad Institute Genomics Platform"/>
            <consortium name="The Broad Institute Genome Sequencing Center for Infectious Disease"/>
            <person name="Wu L."/>
            <person name="Ma J."/>
        </authorList>
    </citation>
    <scope>NUCLEOTIDE SEQUENCE [LARGE SCALE GENOMIC DNA]</scope>
    <source>
        <strain evidence="2 3">JCM 15313</strain>
    </source>
</reference>
<dbReference type="Proteomes" id="UP001501585">
    <property type="component" value="Unassembled WGS sequence"/>
</dbReference>